<dbReference type="KEGG" id="psco:LY89DRAFT_670876"/>
<keyword evidence="3" id="KW-1185">Reference proteome</keyword>
<dbReference type="OrthoDB" id="3550710at2759"/>
<feature type="chain" id="PRO_5008267864" evidence="1">
    <location>
        <begin position="26"/>
        <end position="348"/>
    </location>
</feature>
<evidence type="ECO:0000256" key="1">
    <source>
        <dbReference type="SAM" id="SignalP"/>
    </source>
</evidence>
<name>A0A194X5P8_MOLSC</name>
<sequence>MRSAMKTAWLSALILLVTSILGANGQWQVIELSTHEMREGGVVKFNSTVDFSLTRPGKDITPCSTTWTHYPTPIIPTQWIKCETDPMLRFRIAVYNDVGNYTLEVVELDAVRSHDKTTSIGVTRANITASTNAGIECFGADTDSGTQCVLYNAPMTLDSTTSTFTPSPLPIVWAESRSDGPLSGDIPCNEAWTFYIYNLNVALLGLPTLGRNPAQWETHCDSNWACGGTDKSVNNWTPCAAPTFQFLKALPAAGGDVLSDFVIRINHTFPLMMATSIRGSNASDVHLTDPEEAAGMQVRLVLEDTAWKVGSTLTDVKGGGIDQLGNCSIGCEYSGKQVSVKVVDMEIL</sequence>
<reference evidence="2 3" key="1">
    <citation type="submission" date="2015-10" db="EMBL/GenBank/DDBJ databases">
        <title>Full genome of DAOMC 229536 Phialocephala scopiformis, a fungal endophyte of spruce producing the potent anti-insectan compound rugulosin.</title>
        <authorList>
            <consortium name="DOE Joint Genome Institute"/>
            <person name="Walker A.K."/>
            <person name="Frasz S.L."/>
            <person name="Seifert K.A."/>
            <person name="Miller J.D."/>
            <person name="Mondo S.J."/>
            <person name="Labutti K."/>
            <person name="Lipzen A."/>
            <person name="Dockter R."/>
            <person name="Kennedy M."/>
            <person name="Grigoriev I.V."/>
            <person name="Spatafora J.W."/>
        </authorList>
    </citation>
    <scope>NUCLEOTIDE SEQUENCE [LARGE SCALE GENOMIC DNA]</scope>
    <source>
        <strain evidence="2 3">CBS 120377</strain>
    </source>
</reference>
<protein>
    <submittedName>
        <fullName evidence="2">Uncharacterized protein</fullName>
    </submittedName>
</protein>
<dbReference type="Proteomes" id="UP000070700">
    <property type="component" value="Unassembled WGS sequence"/>
</dbReference>
<dbReference type="AlphaFoldDB" id="A0A194X5P8"/>
<dbReference type="GeneID" id="28822917"/>
<keyword evidence="1" id="KW-0732">Signal</keyword>
<dbReference type="InParanoid" id="A0A194X5P8"/>
<accession>A0A194X5P8</accession>
<evidence type="ECO:0000313" key="3">
    <source>
        <dbReference type="Proteomes" id="UP000070700"/>
    </source>
</evidence>
<evidence type="ECO:0000313" key="2">
    <source>
        <dbReference type="EMBL" id="KUJ15399.1"/>
    </source>
</evidence>
<organism evidence="2 3">
    <name type="scientific">Mollisia scopiformis</name>
    <name type="common">Conifer needle endophyte fungus</name>
    <name type="synonym">Phialocephala scopiformis</name>
    <dbReference type="NCBI Taxonomy" id="149040"/>
    <lineage>
        <taxon>Eukaryota</taxon>
        <taxon>Fungi</taxon>
        <taxon>Dikarya</taxon>
        <taxon>Ascomycota</taxon>
        <taxon>Pezizomycotina</taxon>
        <taxon>Leotiomycetes</taxon>
        <taxon>Helotiales</taxon>
        <taxon>Mollisiaceae</taxon>
        <taxon>Mollisia</taxon>
    </lineage>
</organism>
<gene>
    <name evidence="2" type="ORF">LY89DRAFT_670876</name>
</gene>
<dbReference type="RefSeq" id="XP_018069754.1">
    <property type="nucleotide sequence ID" value="XM_018213191.1"/>
</dbReference>
<proteinExistence type="predicted"/>
<dbReference type="EMBL" id="KQ947418">
    <property type="protein sequence ID" value="KUJ15399.1"/>
    <property type="molecule type" value="Genomic_DNA"/>
</dbReference>
<feature type="signal peptide" evidence="1">
    <location>
        <begin position="1"/>
        <end position="25"/>
    </location>
</feature>